<dbReference type="SUPFAM" id="SSF117892">
    <property type="entry name" value="Band 7/SPFH domain"/>
    <property type="match status" value="1"/>
</dbReference>
<gene>
    <name evidence="6" type="ORF">RJ641_022157</name>
</gene>
<evidence type="ECO:0000256" key="4">
    <source>
        <dbReference type="RuleBase" id="RU366054"/>
    </source>
</evidence>
<comment type="subcellular location">
    <subcellularLocation>
        <location evidence="4">Cell membrane</location>
        <topology evidence="4">Lipid-anchor</topology>
    </subcellularLocation>
    <subcellularLocation>
        <location evidence="4">Membrane</location>
        <location evidence="4">Caveola</location>
    </subcellularLocation>
</comment>
<dbReference type="InterPro" id="IPR027705">
    <property type="entry name" value="Flotillin_fam"/>
</dbReference>
<dbReference type="CDD" id="cd03399">
    <property type="entry name" value="SPFH_flotillin"/>
    <property type="match status" value="1"/>
</dbReference>
<accession>A0AAN8YTM1</accession>
<evidence type="ECO:0000256" key="3">
    <source>
        <dbReference type="ARBA" id="ARBA00023136"/>
    </source>
</evidence>
<sequence>MYRVASPSEYLVITGVGIDDIKLSKKAWVLPGQSCTVFDISPVNYTFEVQAMSAEKLPFVLPAVFTIGPRVDDEESLLKYAKLISPHDKLSKHVKELVQGVIEGETRVLAASMTMEEIFRGTKEFKQEVFGKVQLELNQFGLLIYNANVKQLVDVPGHEYFSYLGQKTQMEAANQAKIDVSEAKMKGEVGAKLREGQTLQNAAKIDAETKIISTQRQGDGKKEEIKVRTEVKVFENQREAEVAKANAELAKKKAGWSQEAQVAEVEAAKAVALREAELQREVERMNALTRTEKLKAEFLSKASVEYETKVQEANWELYSKQKAAEAILFEKEKEAQAQKAIAEAAFFAKQQAADGELYAKKKEAEGLMAMAHAQGIYLRTLLEALGGNYTALRDYMMINNGIFQEIAKVNAEAVRGLKPNISIWTNGESGIKGGEGGASNAMKEVAGVYRMLPPLFKTVHEQTGMLPPPWMGALTDSSSHNSTRNPDNS</sequence>
<proteinExistence type="inferred from homology"/>
<comment type="caution">
    <text evidence="6">The sequence shown here is derived from an EMBL/GenBank/DDBJ whole genome shotgun (WGS) entry which is preliminary data.</text>
</comment>
<name>A0AAN8YTM1_9MAGN</name>
<keyword evidence="7" id="KW-1185">Reference proteome</keyword>
<evidence type="ECO:0000256" key="2">
    <source>
        <dbReference type="ARBA" id="ARBA00022475"/>
    </source>
</evidence>
<dbReference type="EMBL" id="JBAMMX010000027">
    <property type="protein sequence ID" value="KAK6912556.1"/>
    <property type="molecule type" value="Genomic_DNA"/>
</dbReference>
<dbReference type="GO" id="GO:0005901">
    <property type="term" value="C:caveola"/>
    <property type="evidence" value="ECO:0007669"/>
    <property type="project" value="UniProtKB-SubCell"/>
</dbReference>
<dbReference type="PANTHER" id="PTHR13806:SF31">
    <property type="entry name" value="FLOTILLIN-LIKE PROTEIN 1-RELATED"/>
    <property type="match status" value="1"/>
</dbReference>
<dbReference type="InterPro" id="IPR036013">
    <property type="entry name" value="Band_7/SPFH_dom_sf"/>
</dbReference>
<dbReference type="PANTHER" id="PTHR13806">
    <property type="entry name" value="FLOTILLIN-RELATED"/>
    <property type="match status" value="1"/>
</dbReference>
<comment type="similarity">
    <text evidence="1 4">Belongs to the band 7/mec-2 family. Flotillin subfamily.</text>
</comment>
<dbReference type="AlphaFoldDB" id="A0AAN8YTM1"/>
<organism evidence="6 7">
    <name type="scientific">Dillenia turbinata</name>
    <dbReference type="NCBI Taxonomy" id="194707"/>
    <lineage>
        <taxon>Eukaryota</taxon>
        <taxon>Viridiplantae</taxon>
        <taxon>Streptophyta</taxon>
        <taxon>Embryophyta</taxon>
        <taxon>Tracheophyta</taxon>
        <taxon>Spermatophyta</taxon>
        <taxon>Magnoliopsida</taxon>
        <taxon>eudicotyledons</taxon>
        <taxon>Gunneridae</taxon>
        <taxon>Pentapetalae</taxon>
        <taxon>Dilleniales</taxon>
        <taxon>Dilleniaceae</taxon>
        <taxon>Dillenia</taxon>
    </lineage>
</organism>
<evidence type="ECO:0000313" key="6">
    <source>
        <dbReference type="EMBL" id="KAK6912556.1"/>
    </source>
</evidence>
<keyword evidence="3 4" id="KW-0472">Membrane</keyword>
<keyword evidence="2 4" id="KW-1003">Cell membrane</keyword>
<dbReference type="InterPro" id="IPR001107">
    <property type="entry name" value="Band_7"/>
</dbReference>
<reference evidence="6 7" key="1">
    <citation type="submission" date="2023-12" db="EMBL/GenBank/DDBJ databases">
        <title>A high-quality genome assembly for Dillenia turbinata (Dilleniales).</title>
        <authorList>
            <person name="Chanderbali A."/>
        </authorList>
    </citation>
    <scope>NUCLEOTIDE SEQUENCE [LARGE SCALE GENOMIC DNA]</scope>
    <source>
        <strain evidence="6">LSX21</strain>
        <tissue evidence="6">Leaf</tissue>
    </source>
</reference>
<protein>
    <recommendedName>
        <fullName evidence="4">Flotillin-like</fullName>
    </recommendedName>
</protein>
<evidence type="ECO:0000259" key="5">
    <source>
        <dbReference type="Pfam" id="PF01145"/>
    </source>
</evidence>
<evidence type="ECO:0000313" key="7">
    <source>
        <dbReference type="Proteomes" id="UP001370490"/>
    </source>
</evidence>
<dbReference type="Pfam" id="PF01145">
    <property type="entry name" value="Band_7"/>
    <property type="match status" value="1"/>
</dbReference>
<feature type="domain" description="Band 7" evidence="5">
    <location>
        <begin position="4"/>
        <end position="184"/>
    </location>
</feature>
<dbReference type="Proteomes" id="UP001370490">
    <property type="component" value="Unassembled WGS sequence"/>
</dbReference>
<dbReference type="Gene3D" id="3.30.479.30">
    <property type="entry name" value="Band 7 domain"/>
    <property type="match status" value="1"/>
</dbReference>
<evidence type="ECO:0000256" key="1">
    <source>
        <dbReference type="ARBA" id="ARBA00007161"/>
    </source>
</evidence>